<name>A0A0C2Y678_HEBCY</name>
<reference evidence="1 2" key="1">
    <citation type="submission" date="2014-04" db="EMBL/GenBank/DDBJ databases">
        <authorList>
            <consortium name="DOE Joint Genome Institute"/>
            <person name="Kuo A."/>
            <person name="Gay G."/>
            <person name="Dore J."/>
            <person name="Kohler A."/>
            <person name="Nagy L.G."/>
            <person name="Floudas D."/>
            <person name="Copeland A."/>
            <person name="Barry K.W."/>
            <person name="Cichocki N."/>
            <person name="Veneault-Fourrey C."/>
            <person name="LaButti K."/>
            <person name="Lindquist E.A."/>
            <person name="Lipzen A."/>
            <person name="Lundell T."/>
            <person name="Morin E."/>
            <person name="Murat C."/>
            <person name="Sun H."/>
            <person name="Tunlid A."/>
            <person name="Henrissat B."/>
            <person name="Grigoriev I.V."/>
            <person name="Hibbett D.S."/>
            <person name="Martin F."/>
            <person name="Nordberg H.P."/>
            <person name="Cantor M.N."/>
            <person name="Hua S.X."/>
        </authorList>
    </citation>
    <scope>NUCLEOTIDE SEQUENCE [LARGE SCALE GENOMIC DNA]</scope>
    <source>
        <strain evidence="2">h7</strain>
    </source>
</reference>
<gene>
    <name evidence="1" type="ORF">M413DRAFT_424627</name>
</gene>
<protein>
    <submittedName>
        <fullName evidence="1">Uncharacterized protein</fullName>
    </submittedName>
</protein>
<reference evidence="2" key="2">
    <citation type="submission" date="2015-01" db="EMBL/GenBank/DDBJ databases">
        <title>Evolutionary Origins and Diversification of the Mycorrhizal Mutualists.</title>
        <authorList>
            <consortium name="DOE Joint Genome Institute"/>
            <consortium name="Mycorrhizal Genomics Consortium"/>
            <person name="Kohler A."/>
            <person name="Kuo A."/>
            <person name="Nagy L.G."/>
            <person name="Floudas D."/>
            <person name="Copeland A."/>
            <person name="Barry K.W."/>
            <person name="Cichocki N."/>
            <person name="Veneault-Fourrey C."/>
            <person name="LaButti K."/>
            <person name="Lindquist E.A."/>
            <person name="Lipzen A."/>
            <person name="Lundell T."/>
            <person name="Morin E."/>
            <person name="Murat C."/>
            <person name="Riley R."/>
            <person name="Ohm R."/>
            <person name="Sun H."/>
            <person name="Tunlid A."/>
            <person name="Henrissat B."/>
            <person name="Grigoriev I.V."/>
            <person name="Hibbett D.S."/>
            <person name="Martin F."/>
        </authorList>
    </citation>
    <scope>NUCLEOTIDE SEQUENCE [LARGE SCALE GENOMIC DNA]</scope>
    <source>
        <strain evidence="2">h7</strain>
    </source>
</reference>
<evidence type="ECO:0000313" key="2">
    <source>
        <dbReference type="Proteomes" id="UP000053424"/>
    </source>
</evidence>
<dbReference type="HOGENOM" id="CLU_1610967_0_0_1"/>
<keyword evidence="2" id="KW-1185">Reference proteome</keyword>
<dbReference type="EMBL" id="KN831804">
    <property type="protein sequence ID" value="KIM36552.1"/>
    <property type="molecule type" value="Genomic_DNA"/>
</dbReference>
<dbReference type="Proteomes" id="UP000053424">
    <property type="component" value="Unassembled WGS sequence"/>
</dbReference>
<accession>A0A0C2Y678</accession>
<sequence length="165" mass="18113">MVVDTVTSIVDGYQILPDVSHLVYISIIYPNLSGDLLEGIDTIHFVLSDICSRFSAGSSNRPERPSRGKGLKLRINRPTFAGRLILSHHTGYSSVQFALSDVRSLLALRFAAHTTSVTADSRWLKPQDFHHPRFECLHSVDSGLPLLGDSSSLSSSQHNAMPILS</sequence>
<organism evidence="1 2">
    <name type="scientific">Hebeloma cylindrosporum</name>
    <dbReference type="NCBI Taxonomy" id="76867"/>
    <lineage>
        <taxon>Eukaryota</taxon>
        <taxon>Fungi</taxon>
        <taxon>Dikarya</taxon>
        <taxon>Basidiomycota</taxon>
        <taxon>Agaricomycotina</taxon>
        <taxon>Agaricomycetes</taxon>
        <taxon>Agaricomycetidae</taxon>
        <taxon>Agaricales</taxon>
        <taxon>Agaricineae</taxon>
        <taxon>Hymenogastraceae</taxon>
        <taxon>Hebeloma</taxon>
    </lineage>
</organism>
<dbReference type="AlphaFoldDB" id="A0A0C2Y678"/>
<proteinExistence type="predicted"/>
<evidence type="ECO:0000313" key="1">
    <source>
        <dbReference type="EMBL" id="KIM36552.1"/>
    </source>
</evidence>